<organism evidence="1 2">
    <name type="scientific">Ceratitis capitata</name>
    <name type="common">Mediterranean fruit fly</name>
    <name type="synonym">Tephritis capitata</name>
    <dbReference type="NCBI Taxonomy" id="7213"/>
    <lineage>
        <taxon>Eukaryota</taxon>
        <taxon>Metazoa</taxon>
        <taxon>Ecdysozoa</taxon>
        <taxon>Arthropoda</taxon>
        <taxon>Hexapoda</taxon>
        <taxon>Insecta</taxon>
        <taxon>Pterygota</taxon>
        <taxon>Neoptera</taxon>
        <taxon>Endopterygota</taxon>
        <taxon>Diptera</taxon>
        <taxon>Brachycera</taxon>
        <taxon>Muscomorpha</taxon>
        <taxon>Tephritoidea</taxon>
        <taxon>Tephritidae</taxon>
        <taxon>Ceratitis</taxon>
        <taxon>Ceratitis</taxon>
    </lineage>
</organism>
<evidence type="ECO:0000313" key="2">
    <source>
        <dbReference type="Proteomes" id="UP000606786"/>
    </source>
</evidence>
<feature type="non-terminal residue" evidence="1">
    <location>
        <position position="1"/>
    </location>
</feature>
<evidence type="ECO:0000313" key="1">
    <source>
        <dbReference type="EMBL" id="CAD6998965.1"/>
    </source>
</evidence>
<reference evidence="1" key="1">
    <citation type="submission" date="2020-11" db="EMBL/GenBank/DDBJ databases">
        <authorList>
            <person name="Whitehead M."/>
        </authorList>
    </citation>
    <scope>NUCLEOTIDE SEQUENCE</scope>
    <source>
        <strain evidence="1">EGII</strain>
    </source>
</reference>
<dbReference type="EMBL" id="CAJHJT010000012">
    <property type="protein sequence ID" value="CAD6998965.1"/>
    <property type="molecule type" value="Genomic_DNA"/>
</dbReference>
<comment type="caution">
    <text evidence="1">The sequence shown here is derived from an EMBL/GenBank/DDBJ whole genome shotgun (WGS) entry which is preliminary data.</text>
</comment>
<dbReference type="Proteomes" id="UP000606786">
    <property type="component" value="Unassembled WGS sequence"/>
</dbReference>
<accession>A0A811UMF7</accession>
<gene>
    <name evidence="1" type="ORF">CCAP1982_LOCUS7512</name>
</gene>
<proteinExistence type="predicted"/>
<keyword evidence="2" id="KW-1185">Reference proteome</keyword>
<protein>
    <submittedName>
        <fullName evidence="1">(Mediterranean fruit fly) hypothetical protein</fullName>
    </submittedName>
</protein>
<sequence length="51" mass="5798">AKAECEVADLGAPCCVLTPFKVTLWQCPDSDAIQQQQRKTKTIQQKQRKHQ</sequence>
<dbReference type="AlphaFoldDB" id="A0A811UMF7"/>
<name>A0A811UMF7_CERCA</name>